<dbReference type="GO" id="GO:0006816">
    <property type="term" value="P:calcium ion transport"/>
    <property type="evidence" value="ECO:0007669"/>
    <property type="project" value="TreeGrafter"/>
</dbReference>
<dbReference type="Gene3D" id="2.160.20.10">
    <property type="entry name" value="Single-stranded right-handed beta-helix, Pectin lyase-like"/>
    <property type="match status" value="1"/>
</dbReference>
<dbReference type="PANTHER" id="PTHR46730">
    <property type="entry name" value="POLYCYSTIN-1"/>
    <property type="match status" value="1"/>
</dbReference>
<dbReference type="GO" id="GO:0005975">
    <property type="term" value="P:carbohydrate metabolic process"/>
    <property type="evidence" value="ECO:0007669"/>
    <property type="project" value="UniProtKB-ARBA"/>
</dbReference>
<gene>
    <name evidence="8" type="ORF">CCO02nite_16350</name>
</gene>
<accession>A0A511JAG2</accession>
<reference evidence="8 9" key="1">
    <citation type="submission" date="2019-07" db="EMBL/GenBank/DDBJ databases">
        <title>Whole genome shotgun sequence of Cellulomonas composti NBRC 100758.</title>
        <authorList>
            <person name="Hosoyama A."/>
            <person name="Uohara A."/>
            <person name="Ohji S."/>
            <person name="Ichikawa N."/>
        </authorList>
    </citation>
    <scope>NUCLEOTIDE SEQUENCE [LARGE SCALE GENOMIC DNA]</scope>
    <source>
        <strain evidence="8 9">NBRC 100758</strain>
    </source>
</reference>
<name>A0A511JAG2_9CELL</name>
<dbReference type="InterPro" id="IPR022409">
    <property type="entry name" value="PKD/Chitinase_dom"/>
</dbReference>
<evidence type="ECO:0000256" key="1">
    <source>
        <dbReference type="ARBA" id="ARBA00004141"/>
    </source>
</evidence>
<keyword evidence="2" id="KW-0812">Transmembrane</keyword>
<keyword evidence="9" id="KW-1185">Reference proteome</keyword>
<evidence type="ECO:0000259" key="7">
    <source>
        <dbReference type="PROSITE" id="PS50093"/>
    </source>
</evidence>
<dbReference type="SMART" id="SM00089">
    <property type="entry name" value="PKD"/>
    <property type="match status" value="5"/>
</dbReference>
<dbReference type="SUPFAM" id="SSF49299">
    <property type="entry name" value="PKD domain"/>
    <property type="match status" value="5"/>
</dbReference>
<dbReference type="Pfam" id="PF18911">
    <property type="entry name" value="PKD_4"/>
    <property type="match status" value="5"/>
</dbReference>
<dbReference type="PROSITE" id="PS50093">
    <property type="entry name" value="PKD"/>
    <property type="match status" value="5"/>
</dbReference>
<dbReference type="InterPro" id="IPR012334">
    <property type="entry name" value="Pectin_lyas_fold"/>
</dbReference>
<dbReference type="GO" id="GO:0005886">
    <property type="term" value="C:plasma membrane"/>
    <property type="evidence" value="ECO:0007669"/>
    <property type="project" value="TreeGrafter"/>
</dbReference>
<comment type="subcellular location">
    <subcellularLocation>
        <location evidence="1">Membrane</location>
        <topology evidence="1">Multi-pass membrane protein</topology>
    </subcellularLocation>
</comment>
<dbReference type="EMBL" id="BJWG01000006">
    <property type="protein sequence ID" value="GEL94977.1"/>
    <property type="molecule type" value="Genomic_DNA"/>
</dbReference>
<dbReference type="OrthoDB" id="505641at2"/>
<feature type="domain" description="PKD" evidence="7">
    <location>
        <begin position="596"/>
        <end position="684"/>
    </location>
</feature>
<keyword evidence="5" id="KW-0472">Membrane</keyword>
<feature type="domain" description="PKD" evidence="7">
    <location>
        <begin position="260"/>
        <end position="348"/>
    </location>
</feature>
<dbReference type="InterPro" id="IPR006626">
    <property type="entry name" value="PbH1"/>
</dbReference>
<comment type="caution">
    <text evidence="8">The sequence shown here is derived from an EMBL/GenBank/DDBJ whole genome shotgun (WGS) entry which is preliminary data.</text>
</comment>
<dbReference type="RefSeq" id="WP_146842639.1">
    <property type="nucleotide sequence ID" value="NZ_BJWG01000006.1"/>
</dbReference>
<feature type="domain" description="PKD" evidence="7">
    <location>
        <begin position="344"/>
        <end position="424"/>
    </location>
</feature>
<dbReference type="InterPro" id="IPR011050">
    <property type="entry name" value="Pectin_lyase_fold/virulence"/>
</dbReference>
<evidence type="ECO:0000256" key="2">
    <source>
        <dbReference type="ARBA" id="ARBA00022692"/>
    </source>
</evidence>
<evidence type="ECO:0000256" key="4">
    <source>
        <dbReference type="ARBA" id="ARBA00022989"/>
    </source>
</evidence>
<dbReference type="SUPFAM" id="SSF51126">
    <property type="entry name" value="Pectin lyase-like"/>
    <property type="match status" value="1"/>
</dbReference>
<sequence>MLFTRRTRARRIVRTSVAAALAGAVVAALVPSSALAVEGTAGAVYRDEWPQLAADAFTRAGLTGWGAADAGGLWKHNASANFAVAGGTGALTVPRAGSTISAGLPSVSSTDTDMTVTVSPDKVQTGSGTHLTFVGRLVGTLEYGAKVRLTAGGAATLATVDAGTAGTAVALPGTVTPGDRLTVRLQVTGTSPTTVRAKAWRAGTAEPAAWQVTATSSTAGLQTAGGVSLSAYLSGSVTNAPLTFAYDDLAVTTTAPVAVLDAPPTAVITSSVDALTARFSGTGSYDTDGSVSSYAWTFGDGATSSSATPTHTYAATGTYPVTLTVTDNDGAVGRATASVAVRAPNVAPVASFVTGGKDLNVTVDAAGSSDPDGTLASYAWSFGDGTTGTGRTATHTYAAAGTYTVSLTVRDDEGATATTTRSVTAVEPNKPPVAAFTTAANDLDVTVDAAGSTDPDGTITAYRWSFGDGTTGTGRTATHAYAAAGVYPVTLTVTDDDGATTSTVNTVTAVEPNKAPSASFTTGGQDLVVDLDASASADPDGTLTAYAWNFGDGTTGTGRTATHTYATAGTFTVTLTVTDNRGARTSSSRTVTTTEPNKAPTAAFTSSAADLLATFDGSTSVDADGTVASYAWTFGDGTTGTGRTTSHTYTAAGTYTVALQVTDDDGATASTSRTVTVTAPVAAPLASDAFTATRSNGWGAAASGGSWTHIGAVANYSTSAGTARQVITAAGSTRTSSLAGISSLDTDSQVTVAVDKAATGGAAQVSVIGRVVGSEGYAARLKYLTDGTAQLSAMEGGTALKSISLGAVKPGDKFRVRLQVTGSSPTTVRAKAWPVASAEPADWQVSGSGTLAAYQVPGSFALSAYLAGAATSVPLTVSYQDLRVTGTSATNIDDSTTDDSEVVAPGSSIGVPAGTTITRVYDGNLTITADNTVIDGWDIHGYVTVKAKNVVIRNTYIRGTDVPQTNDLLRVQGDGYSVLVEDSTLVASTRTPNQDGVKGWNFTLRRVEIAAVIDPVHIHGSNVVVENSWLHDNAHFLEDPNWGGTPSHSDSIQIQAGTNITIRNNTISGAGNAALMLTQDAGAVANLQVTGNSIDGGACSINIKSTTNAPTYVTIADNVFGRGQIYKNCAVRVPTAWSLDMRNNVWVDGGVVARTNI</sequence>
<proteinExistence type="predicted"/>
<dbReference type="SMART" id="SM00710">
    <property type="entry name" value="PbH1"/>
    <property type="match status" value="4"/>
</dbReference>
<dbReference type="InterPro" id="IPR013783">
    <property type="entry name" value="Ig-like_fold"/>
</dbReference>
<evidence type="ECO:0000256" key="5">
    <source>
        <dbReference type="ARBA" id="ARBA00023136"/>
    </source>
</evidence>
<dbReference type="GO" id="GO:0005261">
    <property type="term" value="F:monoatomic cation channel activity"/>
    <property type="evidence" value="ECO:0007669"/>
    <property type="project" value="TreeGrafter"/>
</dbReference>
<feature type="signal peptide" evidence="6">
    <location>
        <begin position="1"/>
        <end position="36"/>
    </location>
</feature>
<keyword evidence="4" id="KW-1133">Transmembrane helix</keyword>
<evidence type="ECO:0000256" key="6">
    <source>
        <dbReference type="SAM" id="SignalP"/>
    </source>
</evidence>
<feature type="domain" description="PKD" evidence="7">
    <location>
        <begin position="512"/>
        <end position="600"/>
    </location>
</feature>
<keyword evidence="3" id="KW-0677">Repeat</keyword>
<feature type="chain" id="PRO_5022052894" description="PKD domain-containing protein" evidence="6">
    <location>
        <begin position="37"/>
        <end position="1157"/>
    </location>
</feature>
<dbReference type="AlphaFoldDB" id="A0A511JAG2"/>
<keyword evidence="6" id="KW-0732">Signal</keyword>
<dbReference type="PANTHER" id="PTHR46730:SF4">
    <property type="entry name" value="POLYCYSTIC KIDNEY DISEASE PROTEIN 1-LIKE 1"/>
    <property type="match status" value="1"/>
</dbReference>
<dbReference type="InterPro" id="IPR000601">
    <property type="entry name" value="PKD_dom"/>
</dbReference>
<dbReference type="Gene3D" id="2.60.40.10">
    <property type="entry name" value="Immunoglobulins"/>
    <property type="match status" value="5"/>
</dbReference>
<protein>
    <recommendedName>
        <fullName evidence="7">PKD domain-containing protein</fullName>
    </recommendedName>
</protein>
<evidence type="ECO:0000256" key="3">
    <source>
        <dbReference type="ARBA" id="ARBA00022737"/>
    </source>
</evidence>
<evidence type="ECO:0000313" key="8">
    <source>
        <dbReference type="EMBL" id="GEL94977.1"/>
    </source>
</evidence>
<feature type="domain" description="PKD" evidence="7">
    <location>
        <begin position="428"/>
        <end position="515"/>
    </location>
</feature>
<dbReference type="Proteomes" id="UP000321720">
    <property type="component" value="Unassembled WGS sequence"/>
</dbReference>
<organism evidence="8 9">
    <name type="scientific">Cellulomonas composti</name>
    <dbReference type="NCBI Taxonomy" id="266130"/>
    <lineage>
        <taxon>Bacteria</taxon>
        <taxon>Bacillati</taxon>
        <taxon>Actinomycetota</taxon>
        <taxon>Actinomycetes</taxon>
        <taxon>Micrococcales</taxon>
        <taxon>Cellulomonadaceae</taxon>
        <taxon>Cellulomonas</taxon>
    </lineage>
</organism>
<dbReference type="CDD" id="cd00146">
    <property type="entry name" value="PKD"/>
    <property type="match status" value="3"/>
</dbReference>
<evidence type="ECO:0000313" key="9">
    <source>
        <dbReference type="Proteomes" id="UP000321720"/>
    </source>
</evidence>
<dbReference type="InterPro" id="IPR035986">
    <property type="entry name" value="PKD_dom_sf"/>
</dbReference>